<sequence length="254" mass="28249">MPLIIYWVLVFGNSKALYALMYLLQGLCVVKSYIRGGRVQNILTIRENLIPGGERSIGKLPLFIFVFWILLKLFEETPWDCGPLEKAISSCLIRVRERTDKRSRQETSRTNWKLARMPIEAVTGMDREPKEMKLPRGNELRSGSKAMHARDPEMAQQNIADAANQRHIPSIKASSAKGPSQLIMHTCSGKSVANLTGASPYHKTSISTHIQGPYGLACECVDINQNGVNTSASMHSLWAYQISGASYPSLPDCI</sequence>
<dbReference type="EMBL" id="JAYMYQ010000001">
    <property type="protein sequence ID" value="KAK7360883.1"/>
    <property type="molecule type" value="Genomic_DNA"/>
</dbReference>
<evidence type="ECO:0000313" key="1">
    <source>
        <dbReference type="EMBL" id="KAK7360883.1"/>
    </source>
</evidence>
<dbReference type="Proteomes" id="UP001367508">
    <property type="component" value="Unassembled WGS sequence"/>
</dbReference>
<keyword evidence="2" id="KW-1185">Reference proteome</keyword>
<dbReference type="AlphaFoldDB" id="A0AAN9MYS9"/>
<comment type="caution">
    <text evidence="1">The sequence shown here is derived from an EMBL/GenBank/DDBJ whole genome shotgun (WGS) entry which is preliminary data.</text>
</comment>
<accession>A0AAN9MYS9</accession>
<name>A0AAN9MYS9_CANGL</name>
<organism evidence="1 2">
    <name type="scientific">Canavalia gladiata</name>
    <name type="common">Sword bean</name>
    <name type="synonym">Dolichos gladiatus</name>
    <dbReference type="NCBI Taxonomy" id="3824"/>
    <lineage>
        <taxon>Eukaryota</taxon>
        <taxon>Viridiplantae</taxon>
        <taxon>Streptophyta</taxon>
        <taxon>Embryophyta</taxon>
        <taxon>Tracheophyta</taxon>
        <taxon>Spermatophyta</taxon>
        <taxon>Magnoliopsida</taxon>
        <taxon>eudicotyledons</taxon>
        <taxon>Gunneridae</taxon>
        <taxon>Pentapetalae</taxon>
        <taxon>rosids</taxon>
        <taxon>fabids</taxon>
        <taxon>Fabales</taxon>
        <taxon>Fabaceae</taxon>
        <taxon>Papilionoideae</taxon>
        <taxon>50 kb inversion clade</taxon>
        <taxon>NPAAA clade</taxon>
        <taxon>indigoferoid/millettioid clade</taxon>
        <taxon>Phaseoleae</taxon>
        <taxon>Canavalia</taxon>
    </lineage>
</organism>
<protein>
    <submittedName>
        <fullName evidence="1">Uncharacterized protein</fullName>
    </submittedName>
</protein>
<gene>
    <name evidence="1" type="ORF">VNO77_02900</name>
</gene>
<proteinExistence type="predicted"/>
<evidence type="ECO:0000313" key="2">
    <source>
        <dbReference type="Proteomes" id="UP001367508"/>
    </source>
</evidence>
<reference evidence="1 2" key="1">
    <citation type="submission" date="2024-01" db="EMBL/GenBank/DDBJ databases">
        <title>The genomes of 5 underutilized Papilionoideae crops provide insights into root nodulation and disease resistanc.</title>
        <authorList>
            <person name="Jiang F."/>
        </authorList>
    </citation>
    <scope>NUCLEOTIDE SEQUENCE [LARGE SCALE GENOMIC DNA]</scope>
    <source>
        <strain evidence="1">LVBAO_FW01</strain>
        <tissue evidence="1">Leaves</tissue>
    </source>
</reference>